<dbReference type="InterPro" id="IPR011990">
    <property type="entry name" value="TPR-like_helical_dom_sf"/>
</dbReference>
<dbReference type="Pfam" id="PF13191">
    <property type="entry name" value="AAA_16"/>
    <property type="match status" value="1"/>
</dbReference>
<dbReference type="Pfam" id="PF12773">
    <property type="entry name" value="DZR"/>
    <property type="match status" value="1"/>
</dbReference>
<dbReference type="InterPro" id="IPR029787">
    <property type="entry name" value="Nucleotide_cyclase"/>
</dbReference>
<dbReference type="Pfam" id="PF00211">
    <property type="entry name" value="Guanylate_cyc"/>
    <property type="match status" value="1"/>
</dbReference>
<name>A0ABY7ZYV5_9ACTN</name>
<dbReference type="Gene3D" id="3.30.70.1230">
    <property type="entry name" value="Nucleotide cyclase"/>
    <property type="match status" value="1"/>
</dbReference>
<dbReference type="Gene3D" id="1.25.40.10">
    <property type="entry name" value="Tetratricopeptide repeat domain"/>
    <property type="match status" value="1"/>
</dbReference>
<dbReference type="Proteomes" id="UP001219605">
    <property type="component" value="Chromosome"/>
</dbReference>
<dbReference type="InterPro" id="IPR041664">
    <property type="entry name" value="AAA_16"/>
</dbReference>
<keyword evidence="1" id="KW-0547">Nucleotide-binding</keyword>
<dbReference type="PANTHER" id="PTHR16305">
    <property type="entry name" value="TESTICULAR SOLUBLE ADENYLYL CYCLASE"/>
    <property type="match status" value="1"/>
</dbReference>
<organism evidence="5 6">
    <name type="scientific">Micromonospora cathayae</name>
    <dbReference type="NCBI Taxonomy" id="3028804"/>
    <lineage>
        <taxon>Bacteria</taxon>
        <taxon>Bacillati</taxon>
        <taxon>Actinomycetota</taxon>
        <taxon>Actinomycetes</taxon>
        <taxon>Micromonosporales</taxon>
        <taxon>Micromonosporaceae</taxon>
        <taxon>Micromonospora</taxon>
    </lineage>
</organism>
<protein>
    <submittedName>
        <fullName evidence="5">Adenylate/guanylate cyclase domain-containing protein</fullName>
    </submittedName>
</protein>
<dbReference type="CDD" id="cd07302">
    <property type="entry name" value="CHD"/>
    <property type="match status" value="1"/>
</dbReference>
<evidence type="ECO:0000313" key="5">
    <source>
        <dbReference type="EMBL" id="WDZ88202.1"/>
    </source>
</evidence>
<evidence type="ECO:0000313" key="6">
    <source>
        <dbReference type="Proteomes" id="UP001219605"/>
    </source>
</evidence>
<dbReference type="PROSITE" id="PS50125">
    <property type="entry name" value="GUANYLATE_CYCLASE_2"/>
    <property type="match status" value="1"/>
</dbReference>
<feature type="domain" description="Guanylate cyclase" evidence="4">
    <location>
        <begin position="72"/>
        <end position="200"/>
    </location>
</feature>
<dbReference type="SUPFAM" id="SSF52540">
    <property type="entry name" value="P-loop containing nucleoside triphosphate hydrolases"/>
    <property type="match status" value="1"/>
</dbReference>
<evidence type="ECO:0000256" key="3">
    <source>
        <dbReference type="SAM" id="MobiDB-lite"/>
    </source>
</evidence>
<feature type="region of interest" description="Disordered" evidence="3">
    <location>
        <begin position="981"/>
        <end position="1015"/>
    </location>
</feature>
<keyword evidence="2" id="KW-0067">ATP-binding</keyword>
<accession>A0ABY7ZYV5</accession>
<evidence type="ECO:0000259" key="4">
    <source>
        <dbReference type="PROSITE" id="PS50125"/>
    </source>
</evidence>
<dbReference type="PANTHER" id="PTHR16305:SF28">
    <property type="entry name" value="GUANYLATE CYCLASE DOMAIN-CONTAINING PROTEIN"/>
    <property type="match status" value="1"/>
</dbReference>
<dbReference type="InterPro" id="IPR001054">
    <property type="entry name" value="A/G_cyclase"/>
</dbReference>
<sequence>MAAHCVQCGRPTAPDDRFCGGCGAELAPTCAHCDRQLAADAAFCTGCGRARGPGTVTAPTPPPRQEDRRRVSVLFVDLIDFTPYVERADPELVRGLQTGFFSAARRVIGQYGGVVEKYIGDAVMALFGAPVATETDALRCVRAGLELQRVLTRFAPDGTDDLRFRVGVATGEALVDVAAAHHGGQAIVAGDVVNTASRMQSVAPPGGVLVCGTTYALTRGAIRYEPQPAVTLKGRSAPSEVWLAVGTTRQRPPDREPDTTPLIDREHELGLLVTALDRATRDRTPQLVTVFGRAGIGKSRLVRELYRHTRTSAATDAALTWRTGRCPPFGENVTFAALADIVKGEAGILDTDPATAAAPRLQAAVADLVGPGEADRLVDALRPLVGLPGPTLPAEETQSAWRRFLLALAVRRPTVLVFEDLHWADEKMLRLIELLGASARDVPLLVLCTARPELINRDPTWAGTIAGSLTVTLPPLRPSGITSLYAHLFGQSAFSPDLLNPLVEVADGNPLYAHEYVRMLIEQGFLRQSGRGWSLQKQGALPIPDNVHAVIANRVDLLDPADRAVLLAAAVVGTQFWPGAVAAALGQPVEAVERALRRLGQRDFVVEQPGSTMAGQAEYQFRHVLVRDVCYQRLPRTERVARHERTADWIDALSRGRDTDLAEVLANHRWAAHEIARTLNLDTRRYAPAARTALHRAARRAYALHALDAAAHHAGRALGLAGDADPADRLRLELLDAEIRFFRDGTVFLDAGGTATLTTLADRLHTHGDVGRAARAWTLLGRAAWMQADRDTALGRLARAVQLFEGLPDSEQKADAYAELGRLHMLANESAEAVAAAGTAAGIAERLGLAEARVGAQITVATARYQAGDRTGVDELHAAFEVARAGRMLALPRAMQNLAYVVCEEGDWVRSHELQIQSAKLSGSPGLTTGYSGEAMRAYFEGDFGALLAAADAFVDTPTGRWDIQVRGLRACLRILRDEPVPGDRSGRSPGPPPVLTAVGAGGRAESRSTDDVSDALDTARRSGFRRLHWTTLGISALCRALQGRTGEAGELLAELDESWSAVPALVSGEWIAAAAYAAVLTSRDAAVRVRGILDRAPHRTPWTEAAVQTVTAALAATDGDHGRAGQLYGAAAELYGRIPAVTDRMVALALAGRELERADDPAGAATVLAEVRAFALRNRAPGLLRLGDPARSARSWPTLAS</sequence>
<reference evidence="5 6" key="1">
    <citation type="submission" date="2023-02" db="EMBL/GenBank/DDBJ databases">
        <authorList>
            <person name="Mo P."/>
        </authorList>
    </citation>
    <scope>NUCLEOTIDE SEQUENCE [LARGE SCALE GENOMIC DNA]</scope>
    <source>
        <strain evidence="5 6">HUAS 3</strain>
    </source>
</reference>
<evidence type="ECO:0000256" key="2">
    <source>
        <dbReference type="ARBA" id="ARBA00022840"/>
    </source>
</evidence>
<dbReference type="SUPFAM" id="SSF48452">
    <property type="entry name" value="TPR-like"/>
    <property type="match status" value="1"/>
</dbReference>
<dbReference type="SMART" id="SM00044">
    <property type="entry name" value="CYCc"/>
    <property type="match status" value="1"/>
</dbReference>
<dbReference type="InterPro" id="IPR027417">
    <property type="entry name" value="P-loop_NTPase"/>
</dbReference>
<dbReference type="InterPro" id="IPR025874">
    <property type="entry name" value="DZR"/>
</dbReference>
<dbReference type="EMBL" id="CP118615">
    <property type="protein sequence ID" value="WDZ88202.1"/>
    <property type="molecule type" value="Genomic_DNA"/>
</dbReference>
<evidence type="ECO:0000256" key="1">
    <source>
        <dbReference type="ARBA" id="ARBA00022741"/>
    </source>
</evidence>
<dbReference type="Gene3D" id="3.40.50.300">
    <property type="entry name" value="P-loop containing nucleotide triphosphate hydrolases"/>
    <property type="match status" value="1"/>
</dbReference>
<keyword evidence="6" id="KW-1185">Reference proteome</keyword>
<gene>
    <name evidence="5" type="ORF">PVK37_28840</name>
</gene>
<dbReference type="SUPFAM" id="SSF55073">
    <property type="entry name" value="Nucleotide cyclase"/>
    <property type="match status" value="1"/>
</dbReference>
<dbReference type="RefSeq" id="WP_275035266.1">
    <property type="nucleotide sequence ID" value="NZ_CP118615.1"/>
</dbReference>
<proteinExistence type="predicted"/>